<dbReference type="Proteomes" id="UP000238479">
    <property type="component" value="Chromosome 1"/>
</dbReference>
<proteinExistence type="predicted"/>
<accession>A0A2P6SGX4</accession>
<dbReference type="AlphaFoldDB" id="A0A2P6SGX4"/>
<gene>
    <name evidence="1" type="ORF">RchiOBHm_Chr1g0353831</name>
</gene>
<keyword evidence="2" id="KW-1185">Reference proteome</keyword>
<reference evidence="1 2" key="1">
    <citation type="journal article" date="2018" name="Nat. Genet.">
        <title>The Rosa genome provides new insights in the design of modern roses.</title>
        <authorList>
            <person name="Bendahmane M."/>
        </authorList>
    </citation>
    <scope>NUCLEOTIDE SEQUENCE [LARGE SCALE GENOMIC DNA]</scope>
    <source>
        <strain evidence="2">cv. Old Blush</strain>
    </source>
</reference>
<protein>
    <submittedName>
        <fullName evidence="1">Uncharacterized protein</fullName>
    </submittedName>
</protein>
<dbReference type="EMBL" id="PDCK01000039">
    <property type="protein sequence ID" value="PRQ57944.1"/>
    <property type="molecule type" value="Genomic_DNA"/>
</dbReference>
<dbReference type="Gramene" id="PRQ57944">
    <property type="protein sequence ID" value="PRQ57944"/>
    <property type="gene ID" value="RchiOBHm_Chr1g0353831"/>
</dbReference>
<organism evidence="1 2">
    <name type="scientific">Rosa chinensis</name>
    <name type="common">China rose</name>
    <dbReference type="NCBI Taxonomy" id="74649"/>
    <lineage>
        <taxon>Eukaryota</taxon>
        <taxon>Viridiplantae</taxon>
        <taxon>Streptophyta</taxon>
        <taxon>Embryophyta</taxon>
        <taxon>Tracheophyta</taxon>
        <taxon>Spermatophyta</taxon>
        <taxon>Magnoliopsida</taxon>
        <taxon>eudicotyledons</taxon>
        <taxon>Gunneridae</taxon>
        <taxon>Pentapetalae</taxon>
        <taxon>rosids</taxon>
        <taxon>fabids</taxon>
        <taxon>Rosales</taxon>
        <taxon>Rosaceae</taxon>
        <taxon>Rosoideae</taxon>
        <taxon>Rosoideae incertae sedis</taxon>
        <taxon>Rosa</taxon>
    </lineage>
</organism>
<evidence type="ECO:0000313" key="2">
    <source>
        <dbReference type="Proteomes" id="UP000238479"/>
    </source>
</evidence>
<evidence type="ECO:0000313" key="1">
    <source>
        <dbReference type="EMBL" id="PRQ57944.1"/>
    </source>
</evidence>
<sequence length="53" mass="5698">MHGSSSMQLISFPLNQLCRQINASTDLGVNELLKLSITLPPVLKADSNATVET</sequence>
<name>A0A2P6SGX4_ROSCH</name>
<comment type="caution">
    <text evidence="1">The sequence shown here is derived from an EMBL/GenBank/DDBJ whole genome shotgun (WGS) entry which is preliminary data.</text>
</comment>